<protein>
    <recommendedName>
        <fullName evidence="3">BTB domain-containing protein</fullName>
    </recommendedName>
</protein>
<evidence type="ECO:0008006" key="3">
    <source>
        <dbReference type="Google" id="ProtNLM"/>
    </source>
</evidence>
<organism evidence="1 2">
    <name type="scientific">Serendipita vermifera MAFF 305830</name>
    <dbReference type="NCBI Taxonomy" id="933852"/>
    <lineage>
        <taxon>Eukaryota</taxon>
        <taxon>Fungi</taxon>
        <taxon>Dikarya</taxon>
        <taxon>Basidiomycota</taxon>
        <taxon>Agaricomycotina</taxon>
        <taxon>Agaricomycetes</taxon>
        <taxon>Sebacinales</taxon>
        <taxon>Serendipitaceae</taxon>
        <taxon>Serendipita</taxon>
    </lineage>
</organism>
<evidence type="ECO:0000313" key="1">
    <source>
        <dbReference type="EMBL" id="KIM21772.1"/>
    </source>
</evidence>
<dbReference type="STRING" id="933852.A0A0C2WWN5"/>
<reference evidence="2" key="2">
    <citation type="submission" date="2015-01" db="EMBL/GenBank/DDBJ databases">
        <title>Evolutionary Origins and Diversification of the Mycorrhizal Mutualists.</title>
        <authorList>
            <consortium name="DOE Joint Genome Institute"/>
            <consortium name="Mycorrhizal Genomics Consortium"/>
            <person name="Kohler A."/>
            <person name="Kuo A."/>
            <person name="Nagy L.G."/>
            <person name="Floudas D."/>
            <person name="Copeland A."/>
            <person name="Barry K.W."/>
            <person name="Cichocki N."/>
            <person name="Veneault-Fourrey C."/>
            <person name="LaButti K."/>
            <person name="Lindquist E.A."/>
            <person name="Lipzen A."/>
            <person name="Lundell T."/>
            <person name="Morin E."/>
            <person name="Murat C."/>
            <person name="Riley R."/>
            <person name="Ohm R."/>
            <person name="Sun H."/>
            <person name="Tunlid A."/>
            <person name="Henrissat B."/>
            <person name="Grigoriev I.V."/>
            <person name="Hibbett D.S."/>
            <person name="Martin F."/>
        </authorList>
    </citation>
    <scope>NUCLEOTIDE SEQUENCE [LARGE SCALE GENOMIC DNA]</scope>
    <source>
        <strain evidence="2">MAFF 305830</strain>
    </source>
</reference>
<dbReference type="Gene3D" id="3.30.710.10">
    <property type="entry name" value="Potassium Channel Kv1.1, Chain A"/>
    <property type="match status" value="1"/>
</dbReference>
<proteinExistence type="predicted"/>
<gene>
    <name evidence="1" type="ORF">M408DRAFT_301074</name>
</gene>
<evidence type="ECO:0000313" key="2">
    <source>
        <dbReference type="Proteomes" id="UP000054097"/>
    </source>
</evidence>
<keyword evidence="2" id="KW-1185">Reference proteome</keyword>
<sequence length="157" mass="18039">MPSQRYAIIVSGERFHFTRDQLESEPGNYFATYFFGGFQEATNNVKELILEKDPLLFKHIQTHLRGYKVFPIPKEYLPAYMDEVTALENLEKDADFFGLESLCRLTKAEARRIVTIRAKDAALKSPLPISPLPISPLPRSPPKPLGIQYRTWVRIIS</sequence>
<dbReference type="AlphaFoldDB" id="A0A0C2WWN5"/>
<dbReference type="OrthoDB" id="2370221at2759"/>
<dbReference type="SUPFAM" id="SSF54695">
    <property type="entry name" value="POZ domain"/>
    <property type="match status" value="1"/>
</dbReference>
<dbReference type="EMBL" id="KN824372">
    <property type="protein sequence ID" value="KIM21772.1"/>
    <property type="molecule type" value="Genomic_DNA"/>
</dbReference>
<accession>A0A0C2WWN5</accession>
<name>A0A0C2WWN5_SERVB</name>
<dbReference type="Proteomes" id="UP000054097">
    <property type="component" value="Unassembled WGS sequence"/>
</dbReference>
<dbReference type="HOGENOM" id="CLU_1679032_0_0_1"/>
<reference evidence="1 2" key="1">
    <citation type="submission" date="2014-04" db="EMBL/GenBank/DDBJ databases">
        <authorList>
            <consortium name="DOE Joint Genome Institute"/>
            <person name="Kuo A."/>
            <person name="Zuccaro A."/>
            <person name="Kohler A."/>
            <person name="Nagy L.G."/>
            <person name="Floudas D."/>
            <person name="Copeland A."/>
            <person name="Barry K.W."/>
            <person name="Cichocki N."/>
            <person name="Veneault-Fourrey C."/>
            <person name="LaButti K."/>
            <person name="Lindquist E.A."/>
            <person name="Lipzen A."/>
            <person name="Lundell T."/>
            <person name="Morin E."/>
            <person name="Murat C."/>
            <person name="Sun H."/>
            <person name="Tunlid A."/>
            <person name="Henrissat B."/>
            <person name="Grigoriev I.V."/>
            <person name="Hibbett D.S."/>
            <person name="Martin F."/>
            <person name="Nordberg H.P."/>
            <person name="Cantor M.N."/>
            <person name="Hua S.X."/>
        </authorList>
    </citation>
    <scope>NUCLEOTIDE SEQUENCE [LARGE SCALE GENOMIC DNA]</scope>
    <source>
        <strain evidence="1 2">MAFF 305830</strain>
    </source>
</reference>
<dbReference type="InterPro" id="IPR011333">
    <property type="entry name" value="SKP1/BTB/POZ_sf"/>
</dbReference>